<feature type="signal peptide" evidence="1">
    <location>
        <begin position="1"/>
        <end position="25"/>
    </location>
</feature>
<sequence length="1011" mass="110027">MRKTLQVLFSALLAATTLAPSTVKAQTPSTGGPYDVPYSCLWNDQKVLVNKEWTVEDKNNDGITWGFSNDVPGSFISYIGTAQKQDADDWLVSPYLAFEAGKTYKVETGGFKAMGGSQKLAVAIGTGDDPTTYKVVGDYTISATYGGGGATPVEGEFIAPTTGKYRVAFHCTSNQRAYLLLLPVKVFAQAALAVRPAAVNDLNVEVGAKGAVSAKVSFTIPSTDYAGNPLSSLTRVQLYRDYVVVKNFDSPKPGEKVVWQDEEVLTGEHTYSVISTANDLRSDEVVKKAYVGYDRPLPPQNIKIHDNLDGTAAITWDPVSEVGMHGGYVDPKTAEYCVYTLEYGYLREVEMGLAETKCVVEKVNYDGAQSAVQYALLTYVDSPTSDTAVVSDYGREAFLIGQAHEIPYYESFANKSLQKGPWVIDANCAGKFGLSEDAQDEDAGSLVFNPSTGSTLACIQGPKVDIANAGNPQIVFWYYAYPGTDGKITVKVNRNGQEMVEVGTVDYSTLTGKMGWRSVAMDLKSVSTAGVKNGYIRPYFYAEGLSTSIMIDNIKIYDAIENNLAADIDAPAHVQSGKAAQLNVKVTNLGTAKASGYKVHLFIDGKKFETEEGEDLEPNAVATYEFAYTPKLHVGKFTVRGEVEWAADMFQANNKSIDYTVEVVSSPLPAINDLAATDKGVLTWSAMDVDGVKVTDDFESYTPWSIARVGDWTLYDGDKGTVYTFGGIQHPNSGVAQAYIVFNPWQVSGITGSNWQMFADIFAPHSGKQSMMSTGTTIDTGTPTNNWLITPELSGEEQTISFWVNAPGDEINRGEQSPNSGPETFDIYYSEDDTNANSFIKINKDSYEAVYKWTKYDIALPEGAKYFAIVHTSTGSLTSYNFEPDRLCVDDVTYRAGGLRVMGYNVYRDGVLVKKLDGKTTTWTDEKYTDDNGYGAGNHKYNVIVVYANGESNVSNTVYVGDPAAGVDSVVVNGVKTNNRVYTINGKYVGNSLKDVKQGLYIQNGKKVVVK</sequence>
<evidence type="ECO:0000313" key="4">
    <source>
        <dbReference type="Proteomes" id="UP000286598"/>
    </source>
</evidence>
<dbReference type="Proteomes" id="UP000286598">
    <property type="component" value="Unassembled WGS sequence"/>
</dbReference>
<dbReference type="Gene3D" id="2.60.40.10">
    <property type="entry name" value="Immunoglobulins"/>
    <property type="match status" value="2"/>
</dbReference>
<dbReference type="InterPro" id="IPR013783">
    <property type="entry name" value="Ig-like_fold"/>
</dbReference>
<evidence type="ECO:0000259" key="2">
    <source>
        <dbReference type="Pfam" id="PF07705"/>
    </source>
</evidence>
<dbReference type="EMBL" id="QRNO01000034">
    <property type="protein sequence ID" value="RHK50159.1"/>
    <property type="molecule type" value="Genomic_DNA"/>
</dbReference>
<keyword evidence="4" id="KW-1185">Reference proteome</keyword>
<feature type="chain" id="PRO_5019090470" description="CARDB domain-containing protein" evidence="1">
    <location>
        <begin position="26"/>
        <end position="1011"/>
    </location>
</feature>
<reference evidence="3 4" key="1">
    <citation type="submission" date="2018-08" db="EMBL/GenBank/DDBJ databases">
        <title>A genome reference for cultivated species of the human gut microbiota.</title>
        <authorList>
            <person name="Zou Y."/>
            <person name="Xue W."/>
            <person name="Luo G."/>
        </authorList>
    </citation>
    <scope>NUCLEOTIDE SEQUENCE [LARGE SCALE GENOMIC DNA]</scope>
    <source>
        <strain evidence="3 4">AF42-9</strain>
    </source>
</reference>
<gene>
    <name evidence="3" type="ORF">DW060_07775</name>
</gene>
<dbReference type="Pfam" id="PF07705">
    <property type="entry name" value="CARDB"/>
    <property type="match status" value="1"/>
</dbReference>
<evidence type="ECO:0000256" key="1">
    <source>
        <dbReference type="SAM" id="SignalP"/>
    </source>
</evidence>
<dbReference type="InterPro" id="IPR011635">
    <property type="entry name" value="CARDB"/>
</dbReference>
<organism evidence="3 4">
    <name type="scientific">Leyella stercorea</name>
    <dbReference type="NCBI Taxonomy" id="363265"/>
    <lineage>
        <taxon>Bacteria</taxon>
        <taxon>Pseudomonadati</taxon>
        <taxon>Bacteroidota</taxon>
        <taxon>Bacteroidia</taxon>
        <taxon>Bacteroidales</taxon>
        <taxon>Prevotellaceae</taxon>
        <taxon>Leyella</taxon>
    </lineage>
</organism>
<dbReference type="AlphaFoldDB" id="A0A415GLB5"/>
<feature type="domain" description="CARDB" evidence="2">
    <location>
        <begin position="569"/>
        <end position="641"/>
    </location>
</feature>
<dbReference type="Gene3D" id="2.60.120.200">
    <property type="match status" value="2"/>
</dbReference>
<evidence type="ECO:0000313" key="3">
    <source>
        <dbReference type="EMBL" id="RHK50159.1"/>
    </source>
</evidence>
<name>A0A415GLB5_9BACT</name>
<comment type="caution">
    <text evidence="3">The sequence shown here is derived from an EMBL/GenBank/DDBJ whole genome shotgun (WGS) entry which is preliminary data.</text>
</comment>
<proteinExistence type="predicted"/>
<accession>A0A415GLB5</accession>
<dbReference type="OrthoDB" id="1086190at2"/>
<keyword evidence="1" id="KW-0732">Signal</keyword>
<protein>
    <recommendedName>
        <fullName evidence="2">CARDB domain-containing protein</fullName>
    </recommendedName>
</protein>
<dbReference type="NCBIfam" id="NF038128">
    <property type="entry name" value="choice_anch_J"/>
    <property type="match status" value="1"/>
</dbReference>